<name>A0ABQ6EWK1_9VIBR</name>
<dbReference type="RefSeq" id="WP_284190991.1">
    <property type="nucleotide sequence ID" value="NZ_BSPW01000019.1"/>
</dbReference>
<reference evidence="2" key="1">
    <citation type="journal article" date="2019" name="Int. J. Syst. Evol. Microbiol.">
        <title>The Global Catalogue of Microorganisms (GCM) 10K type strain sequencing project: providing services to taxonomists for standard genome sequencing and annotation.</title>
        <authorList>
            <consortium name="The Broad Institute Genomics Platform"/>
            <consortium name="The Broad Institute Genome Sequencing Center for Infectious Disease"/>
            <person name="Wu L."/>
            <person name="Ma J."/>
        </authorList>
    </citation>
    <scope>NUCLEOTIDE SEQUENCE [LARGE SCALE GENOMIC DNA]</scope>
    <source>
        <strain evidence="2">NBRC 108723</strain>
    </source>
</reference>
<keyword evidence="2" id="KW-1185">Reference proteome</keyword>
<dbReference type="EMBL" id="BSPW01000019">
    <property type="protein sequence ID" value="GLT17071.1"/>
    <property type="molecule type" value="Genomic_DNA"/>
</dbReference>
<evidence type="ECO:0000313" key="1">
    <source>
        <dbReference type="EMBL" id="GLT17071.1"/>
    </source>
</evidence>
<sequence>MKHVDLLKMFRQNKGEIVILREVRKNYFQIEVNAEILISKRGGRRELKIETAKKYLEQLGCEKFVVLLKDKNNEEVNLLGRS</sequence>
<protein>
    <submittedName>
        <fullName evidence="1">Uncharacterized protein</fullName>
    </submittedName>
</protein>
<gene>
    <name evidence="1" type="ORF">GCM10007938_08480</name>
</gene>
<evidence type="ECO:0000313" key="2">
    <source>
        <dbReference type="Proteomes" id="UP001157138"/>
    </source>
</evidence>
<organism evidence="1 2">
    <name type="scientific">Vibrio zhanjiangensis</name>
    <dbReference type="NCBI Taxonomy" id="1046128"/>
    <lineage>
        <taxon>Bacteria</taxon>
        <taxon>Pseudomonadati</taxon>
        <taxon>Pseudomonadota</taxon>
        <taxon>Gammaproteobacteria</taxon>
        <taxon>Vibrionales</taxon>
        <taxon>Vibrionaceae</taxon>
        <taxon>Vibrio</taxon>
    </lineage>
</organism>
<comment type="caution">
    <text evidence="1">The sequence shown here is derived from an EMBL/GenBank/DDBJ whole genome shotgun (WGS) entry which is preliminary data.</text>
</comment>
<dbReference type="Proteomes" id="UP001157138">
    <property type="component" value="Unassembled WGS sequence"/>
</dbReference>
<proteinExistence type="predicted"/>
<accession>A0ABQ6EWK1</accession>